<feature type="region of interest" description="Disordered" evidence="2">
    <location>
        <begin position="305"/>
        <end position="422"/>
    </location>
</feature>
<dbReference type="OrthoDB" id="445341at2759"/>
<comment type="similarity">
    <text evidence="1">Belongs to the isochorismatase family.</text>
</comment>
<dbReference type="HOGENOM" id="CLU_005335_0_0_1"/>
<evidence type="ECO:0000259" key="3">
    <source>
        <dbReference type="PROSITE" id="PS51471"/>
    </source>
</evidence>
<dbReference type="Pfam" id="PF00857">
    <property type="entry name" value="Isochorismatase"/>
    <property type="match status" value="1"/>
</dbReference>
<gene>
    <name evidence="4" type="ORF">PV06_04375</name>
</gene>
<feature type="compositionally biased region" description="Basic residues" evidence="2">
    <location>
        <begin position="395"/>
        <end position="405"/>
    </location>
</feature>
<dbReference type="PROSITE" id="PS51471">
    <property type="entry name" value="FE2OG_OXY"/>
    <property type="match status" value="1"/>
</dbReference>
<dbReference type="Gene3D" id="3.40.50.850">
    <property type="entry name" value="Isochorismatase-like"/>
    <property type="match status" value="1"/>
</dbReference>
<evidence type="ECO:0000313" key="5">
    <source>
        <dbReference type="Proteomes" id="UP000053342"/>
    </source>
</evidence>
<proteinExistence type="inferred from homology"/>
<dbReference type="PANTHER" id="PTHR31212">
    <property type="entry name" value="ALPHA-KETOGLUTARATE-DEPENDENT DIOXYGENASE ALKB HOMOLOG 3"/>
    <property type="match status" value="1"/>
</dbReference>
<evidence type="ECO:0000256" key="1">
    <source>
        <dbReference type="ARBA" id="ARBA00006336"/>
    </source>
</evidence>
<sequence length="780" mass="87698">MLFPANLLPNSPPLDTKKALILLDFQNDFVSHDGKLSVENVRGFLPNLTTLVKEFRTKGDVIWAGTEYRQSRSTRSAVTGSHSILLKQFLQGQDNDDEEGVHYNDPIYTRSPAEAPLSPTKTPDRWHDREAFLTPTMTMTRHRCCLPGSTGIRYPKAIESTMDPQKDLIMLKSHYSAFVDTQLLMHLRTRLITQIYVCGSLSNISVYATVLDAVCHGLEVTIIEDCLGYRDEMCHTEAVRQMADSMGANGIDCQELRDDIAGLLGDVIKEEDFTTKFQVSLPRPTCRTKSHTSKSQIRNWISNVESDEFITPPPEMERKSSKRIGNIGDSKRDNDSKGDSLKISPHATSSEQSPPRKRSTSDVDSLEENRSCKLSHKPSTRRSSENSRNSEMAKQKQKPSARKRWPSQDTFQQPPKHSMTSVTEHVLPTMADIADKNPSLDTKKNEEHNAFSKLYSEHHPCGQKKKNKSVPNIVGQGDRIGNGDCQLCIDVIESEEAENAFYALRDQVQWNKMYHRSGEVPRLVAVQGEISGNGSKSPIYRHPADESPELLPFDSTVGMLKRAAERAAGHSFNHCLIQWYRNSEDNISEHSDKTLDIVRGSSIVNFSLGAQRTMILRMKKTAIRTEGGHREDDHSRPSQRIHLAHNSLFILGEETNQYWLHSIRADKRPATEKDAAERAFEGQRISLTFRQIGTFIDSKESTIWGQGARGKKEKDARKLLKGVEAEAEGEVMIRAFGQENHASADWNWDEVYGKGFDVVNFGVKTDATVPVDPETAHAVS</sequence>
<evidence type="ECO:0000256" key="2">
    <source>
        <dbReference type="SAM" id="MobiDB-lite"/>
    </source>
</evidence>
<dbReference type="InterPro" id="IPR027450">
    <property type="entry name" value="AlkB-like"/>
</dbReference>
<dbReference type="VEuPathDB" id="FungiDB:PV06_04375"/>
<dbReference type="Gene3D" id="2.60.120.590">
    <property type="entry name" value="Alpha-ketoglutarate-dependent dioxygenase AlkB-like"/>
    <property type="match status" value="1"/>
</dbReference>
<dbReference type="InterPro" id="IPR000868">
    <property type="entry name" value="Isochorismatase-like_dom"/>
</dbReference>
<dbReference type="InterPro" id="IPR036380">
    <property type="entry name" value="Isochorismatase-like_sf"/>
</dbReference>
<dbReference type="GO" id="GO:0006307">
    <property type="term" value="P:DNA alkylation repair"/>
    <property type="evidence" value="ECO:0007669"/>
    <property type="project" value="InterPro"/>
</dbReference>
<dbReference type="Proteomes" id="UP000053342">
    <property type="component" value="Unassembled WGS sequence"/>
</dbReference>
<dbReference type="CDD" id="cd00431">
    <property type="entry name" value="cysteine_hydrolases"/>
    <property type="match status" value="1"/>
</dbReference>
<dbReference type="InterPro" id="IPR037151">
    <property type="entry name" value="AlkB-like_sf"/>
</dbReference>
<accession>A0A0D2E612</accession>
<reference evidence="4 5" key="1">
    <citation type="submission" date="2015-01" db="EMBL/GenBank/DDBJ databases">
        <title>The Genome Sequence of Exophiala oligosperma CBS72588.</title>
        <authorList>
            <consortium name="The Broad Institute Genomics Platform"/>
            <person name="Cuomo C."/>
            <person name="de Hoog S."/>
            <person name="Gorbushina A."/>
            <person name="Stielow B."/>
            <person name="Teixiera M."/>
            <person name="Abouelleil A."/>
            <person name="Chapman S.B."/>
            <person name="Priest M."/>
            <person name="Young S.K."/>
            <person name="Wortman J."/>
            <person name="Nusbaum C."/>
            <person name="Birren B."/>
        </authorList>
    </citation>
    <scope>NUCLEOTIDE SEQUENCE [LARGE SCALE GENOMIC DNA]</scope>
    <source>
        <strain evidence="4 5">CBS 72588</strain>
    </source>
</reference>
<feature type="compositionally biased region" description="Basic and acidic residues" evidence="2">
    <location>
        <begin position="329"/>
        <end position="340"/>
    </location>
</feature>
<dbReference type="GeneID" id="27356449"/>
<dbReference type="PANTHER" id="PTHR31212:SF5">
    <property type="entry name" value="ISOCHORISMATASE FAMILY PROTEIN FAMILY (AFU_ORTHOLOGUE AFUA_3G14500)"/>
    <property type="match status" value="1"/>
</dbReference>
<feature type="compositionally biased region" description="Polar residues" evidence="2">
    <location>
        <begin position="407"/>
        <end position="422"/>
    </location>
</feature>
<dbReference type="GO" id="GO:0051213">
    <property type="term" value="F:dioxygenase activity"/>
    <property type="evidence" value="ECO:0007669"/>
    <property type="project" value="InterPro"/>
</dbReference>
<keyword evidence="5" id="KW-1185">Reference proteome</keyword>
<dbReference type="Pfam" id="PF13532">
    <property type="entry name" value="2OG-FeII_Oxy_2"/>
    <property type="match status" value="1"/>
</dbReference>
<protein>
    <recommendedName>
        <fullName evidence="3">Fe2OG dioxygenase domain-containing protein</fullName>
    </recommendedName>
</protein>
<dbReference type="InterPro" id="IPR005123">
    <property type="entry name" value="Oxoglu/Fe-dep_dioxygenase_dom"/>
</dbReference>
<dbReference type="STRING" id="215243.A0A0D2E612"/>
<dbReference type="EMBL" id="KN847335">
    <property type="protein sequence ID" value="KIW43254.1"/>
    <property type="molecule type" value="Genomic_DNA"/>
</dbReference>
<dbReference type="RefSeq" id="XP_016263470.1">
    <property type="nucleotide sequence ID" value="XM_016405264.1"/>
</dbReference>
<dbReference type="SUPFAM" id="SSF52499">
    <property type="entry name" value="Isochorismatase-like hydrolases"/>
    <property type="match status" value="1"/>
</dbReference>
<name>A0A0D2E612_9EURO</name>
<evidence type="ECO:0000313" key="4">
    <source>
        <dbReference type="EMBL" id="KIW43254.1"/>
    </source>
</evidence>
<dbReference type="InterPro" id="IPR032854">
    <property type="entry name" value="ALKBH3"/>
</dbReference>
<dbReference type="AlphaFoldDB" id="A0A0D2E612"/>
<feature type="domain" description="Fe2OG dioxygenase" evidence="3">
    <location>
        <begin position="571"/>
        <end position="693"/>
    </location>
</feature>
<dbReference type="SUPFAM" id="SSF51197">
    <property type="entry name" value="Clavaminate synthase-like"/>
    <property type="match status" value="1"/>
</dbReference>
<organism evidence="4 5">
    <name type="scientific">Exophiala oligosperma</name>
    <dbReference type="NCBI Taxonomy" id="215243"/>
    <lineage>
        <taxon>Eukaryota</taxon>
        <taxon>Fungi</taxon>
        <taxon>Dikarya</taxon>
        <taxon>Ascomycota</taxon>
        <taxon>Pezizomycotina</taxon>
        <taxon>Eurotiomycetes</taxon>
        <taxon>Chaetothyriomycetidae</taxon>
        <taxon>Chaetothyriales</taxon>
        <taxon>Herpotrichiellaceae</taxon>
        <taxon>Exophiala</taxon>
    </lineage>
</organism>